<dbReference type="PANTHER" id="PTHR48471">
    <property type="entry name" value="DDE TNP4 DOMAIN-CONTAINING PROTEIN"/>
    <property type="match status" value="1"/>
</dbReference>
<dbReference type="EMBL" id="JBIMZQ010000003">
    <property type="protein sequence ID" value="KAL3672905.1"/>
    <property type="molecule type" value="Genomic_DNA"/>
</dbReference>
<evidence type="ECO:0000313" key="1">
    <source>
        <dbReference type="EMBL" id="KAL3672905.1"/>
    </source>
</evidence>
<proteinExistence type="predicted"/>
<accession>A0ABD3G4I6</accession>
<comment type="caution">
    <text evidence="1">The sequence shown here is derived from an EMBL/GenBank/DDBJ whole genome shotgun (WGS) entry which is preliminary data.</text>
</comment>
<name>A0ABD3G4I6_9STRA</name>
<reference evidence="1 2" key="1">
    <citation type="submission" date="2024-09" db="EMBL/GenBank/DDBJ databases">
        <title>Genome sequencing and assembly of Phytophthora oleae, isolate VK10A, causative agent of rot of olive drupes.</title>
        <authorList>
            <person name="Conti Taguali S."/>
            <person name="Riolo M."/>
            <person name="La Spada F."/>
            <person name="Cacciola S.O."/>
            <person name="Dionisio G."/>
        </authorList>
    </citation>
    <scope>NUCLEOTIDE SEQUENCE [LARGE SCALE GENOMIC DNA]</scope>
    <source>
        <strain evidence="1 2">VK10A</strain>
    </source>
</reference>
<organism evidence="1 2">
    <name type="scientific">Phytophthora oleae</name>
    <dbReference type="NCBI Taxonomy" id="2107226"/>
    <lineage>
        <taxon>Eukaryota</taxon>
        <taxon>Sar</taxon>
        <taxon>Stramenopiles</taxon>
        <taxon>Oomycota</taxon>
        <taxon>Peronosporomycetes</taxon>
        <taxon>Peronosporales</taxon>
        <taxon>Peronosporaceae</taxon>
        <taxon>Phytophthora</taxon>
    </lineage>
</organism>
<sequence>MESQTAEDTDALLVLSAAFFQQDEELCEVRREVFDLLIAKEWKIAMRSRHYLTAQCLDAPSESALMIMYQHGNDTNFLNATSLTRATFNQLLQRFSQFYTIPGHSTRDRPPKLRYHHQVLSLLLCFYAGSMEQSTLLLLFGVPPSTLLRTLQRAEEAYQVSPCSGGHKGRSQRSLTVVAWY</sequence>
<dbReference type="PANTHER" id="PTHR48471:SF1">
    <property type="entry name" value="DDE TNP4 DOMAIN-CONTAINING PROTEIN"/>
    <property type="match status" value="1"/>
</dbReference>
<gene>
    <name evidence="1" type="ORF">V7S43_002207</name>
</gene>
<protein>
    <submittedName>
        <fullName evidence="1">Uncharacterized protein</fullName>
    </submittedName>
</protein>
<evidence type="ECO:0000313" key="2">
    <source>
        <dbReference type="Proteomes" id="UP001632037"/>
    </source>
</evidence>
<keyword evidence="2" id="KW-1185">Reference proteome</keyword>
<dbReference type="Proteomes" id="UP001632037">
    <property type="component" value="Unassembled WGS sequence"/>
</dbReference>
<dbReference type="AlphaFoldDB" id="A0ABD3G4I6"/>